<reference evidence="1" key="1">
    <citation type="journal article" date="2022" name="bioRxiv">
        <title>Sequencing and chromosome-scale assembly of the giantPleurodeles waltlgenome.</title>
        <authorList>
            <person name="Brown T."/>
            <person name="Elewa A."/>
            <person name="Iarovenko S."/>
            <person name="Subramanian E."/>
            <person name="Araus A.J."/>
            <person name="Petzold A."/>
            <person name="Susuki M."/>
            <person name="Suzuki K.-i.T."/>
            <person name="Hayashi T."/>
            <person name="Toyoda A."/>
            <person name="Oliveira C."/>
            <person name="Osipova E."/>
            <person name="Leigh N.D."/>
            <person name="Simon A."/>
            <person name="Yun M.H."/>
        </authorList>
    </citation>
    <scope>NUCLEOTIDE SEQUENCE</scope>
    <source>
        <strain evidence="1">20211129_DDA</strain>
        <tissue evidence="1">Liver</tissue>
    </source>
</reference>
<name>A0AAV7S0Z8_PLEWA</name>
<sequence length="71" mass="8424">MEACTHGPFRHDDYEIRIAADFSKETNDRRKAFLALRPRLRQLEVMMLYMLRKAKLYPTAKDAPLFLLLLI</sequence>
<proteinExistence type="predicted"/>
<gene>
    <name evidence="1" type="ORF">NDU88_010317</name>
</gene>
<protein>
    <submittedName>
        <fullName evidence="1">Uncharacterized protein</fullName>
    </submittedName>
</protein>
<evidence type="ECO:0000313" key="1">
    <source>
        <dbReference type="EMBL" id="KAJ1157612.1"/>
    </source>
</evidence>
<dbReference type="Proteomes" id="UP001066276">
    <property type="component" value="Chromosome 5"/>
</dbReference>
<dbReference type="EMBL" id="JANPWB010000009">
    <property type="protein sequence ID" value="KAJ1157612.1"/>
    <property type="molecule type" value="Genomic_DNA"/>
</dbReference>
<comment type="caution">
    <text evidence="1">The sequence shown here is derived from an EMBL/GenBank/DDBJ whole genome shotgun (WGS) entry which is preliminary data.</text>
</comment>
<keyword evidence="2" id="KW-1185">Reference proteome</keyword>
<evidence type="ECO:0000313" key="2">
    <source>
        <dbReference type="Proteomes" id="UP001066276"/>
    </source>
</evidence>
<organism evidence="1 2">
    <name type="scientific">Pleurodeles waltl</name>
    <name type="common">Iberian ribbed newt</name>
    <dbReference type="NCBI Taxonomy" id="8319"/>
    <lineage>
        <taxon>Eukaryota</taxon>
        <taxon>Metazoa</taxon>
        <taxon>Chordata</taxon>
        <taxon>Craniata</taxon>
        <taxon>Vertebrata</taxon>
        <taxon>Euteleostomi</taxon>
        <taxon>Amphibia</taxon>
        <taxon>Batrachia</taxon>
        <taxon>Caudata</taxon>
        <taxon>Salamandroidea</taxon>
        <taxon>Salamandridae</taxon>
        <taxon>Pleurodelinae</taxon>
        <taxon>Pleurodeles</taxon>
    </lineage>
</organism>
<accession>A0AAV7S0Z8</accession>
<dbReference type="AlphaFoldDB" id="A0AAV7S0Z8"/>